<evidence type="ECO:0000256" key="4">
    <source>
        <dbReference type="ARBA" id="ARBA00022833"/>
    </source>
</evidence>
<keyword evidence="3" id="KW-0863">Zinc-finger</keyword>
<dbReference type="SUPFAM" id="SSF57889">
    <property type="entry name" value="Cysteine-rich domain"/>
    <property type="match status" value="4"/>
</dbReference>
<keyword evidence="7" id="KW-1185">Reference proteome</keyword>
<dbReference type="SMART" id="SM00249">
    <property type="entry name" value="PHD"/>
    <property type="match status" value="3"/>
</dbReference>
<evidence type="ECO:0000256" key="1">
    <source>
        <dbReference type="ARBA" id="ARBA00022723"/>
    </source>
</evidence>
<evidence type="ECO:0000256" key="3">
    <source>
        <dbReference type="ARBA" id="ARBA00022771"/>
    </source>
</evidence>
<evidence type="ECO:0000256" key="2">
    <source>
        <dbReference type="ARBA" id="ARBA00022737"/>
    </source>
</evidence>
<dbReference type="InterPro" id="IPR004146">
    <property type="entry name" value="DC1"/>
</dbReference>
<dbReference type="EMBL" id="QGKV02000832">
    <property type="protein sequence ID" value="KAF3547353.1"/>
    <property type="molecule type" value="Genomic_DNA"/>
</dbReference>
<keyword evidence="1" id="KW-0479">Metal-binding</keyword>
<accession>A0ABQ7C7W7</accession>
<dbReference type="InterPro" id="IPR001965">
    <property type="entry name" value="Znf_PHD"/>
</dbReference>
<dbReference type="Gene3D" id="3.30.40.10">
    <property type="entry name" value="Zinc/RING finger domain, C3HC4 (zinc finger)"/>
    <property type="match status" value="1"/>
</dbReference>
<keyword evidence="4" id="KW-0862">Zinc</keyword>
<feature type="non-terminal residue" evidence="6">
    <location>
        <position position="1"/>
    </location>
</feature>
<dbReference type="Pfam" id="PF03107">
    <property type="entry name" value="C1_2"/>
    <property type="match status" value="5"/>
</dbReference>
<reference evidence="6 7" key="1">
    <citation type="journal article" date="2020" name="BMC Genomics">
        <title>Intraspecific diversification of the crop wild relative Brassica cretica Lam. using demographic model selection.</title>
        <authorList>
            <person name="Kioukis A."/>
            <person name="Michalopoulou V.A."/>
            <person name="Briers L."/>
            <person name="Pirintsos S."/>
            <person name="Studholme D.J."/>
            <person name="Pavlidis P."/>
            <person name="Sarris P.F."/>
        </authorList>
    </citation>
    <scope>NUCLEOTIDE SEQUENCE [LARGE SCALE GENOMIC DNA]</scope>
    <source>
        <strain evidence="7">cv. PFS-1207/04</strain>
    </source>
</reference>
<evidence type="ECO:0000313" key="6">
    <source>
        <dbReference type="EMBL" id="KAF3547353.1"/>
    </source>
</evidence>
<feature type="domain" description="Zinc finger PHD-type" evidence="5">
    <location>
        <begin position="265"/>
        <end position="324"/>
    </location>
</feature>
<comment type="caution">
    <text evidence="6">The sequence shown here is derived from an EMBL/GenBank/DDBJ whole genome shotgun (WGS) entry which is preliminary data.</text>
</comment>
<sequence length="385" mass="44617">NKEGEPNDFTFDACWLTTVGTTYYFCGECDCSYHKECVEAPDKINVPGYHPKHPLQLSDNFFRLSDMVSHCCGNRNISYFYYCSICDFSMHPLCTTKTILLSIDHPKCHEHMLLYFHRKASLTCNICGLDDERHFIYICLQCDFIVHKTCIYLPRVIIISRHDHRLSFSLALPCENWLCGVCHKEMNRSYGGYICVKGCEFVAHFSCATQRNVWDGRELEGKPDEYEDITSFKKLGDGKIQYFSHPHHPLKLCENIDGVYDESTYCQACILPLCGENVYKCEDCDFNLHQTCADLPLKKRHLLHIHPLILQKDSGNHYQCEACWRILIGYTYVCSEGCYFYIDIRCSMVSEPFSHSCHPHPLFLITVTESYISCRIFHHSVLADS</sequence>
<proteinExistence type="predicted"/>
<organism evidence="6 7">
    <name type="scientific">Brassica cretica</name>
    <name type="common">Mustard</name>
    <dbReference type="NCBI Taxonomy" id="69181"/>
    <lineage>
        <taxon>Eukaryota</taxon>
        <taxon>Viridiplantae</taxon>
        <taxon>Streptophyta</taxon>
        <taxon>Embryophyta</taxon>
        <taxon>Tracheophyta</taxon>
        <taxon>Spermatophyta</taxon>
        <taxon>Magnoliopsida</taxon>
        <taxon>eudicotyledons</taxon>
        <taxon>Gunneridae</taxon>
        <taxon>Pentapetalae</taxon>
        <taxon>rosids</taxon>
        <taxon>malvids</taxon>
        <taxon>Brassicales</taxon>
        <taxon>Brassicaceae</taxon>
        <taxon>Brassiceae</taxon>
        <taxon>Brassica</taxon>
    </lineage>
</organism>
<evidence type="ECO:0000259" key="5">
    <source>
        <dbReference type="SMART" id="SM00249"/>
    </source>
</evidence>
<dbReference type="Gene3D" id="3.30.60.20">
    <property type="match status" value="1"/>
</dbReference>
<dbReference type="InterPro" id="IPR053192">
    <property type="entry name" value="Vacuole_Formation_Reg"/>
</dbReference>
<name>A0ABQ7C7W7_BRACR</name>
<feature type="domain" description="Zinc finger PHD-type" evidence="5">
    <location>
        <begin position="13"/>
        <end position="87"/>
    </location>
</feature>
<dbReference type="InterPro" id="IPR046349">
    <property type="entry name" value="C1-like_sf"/>
</dbReference>
<dbReference type="Proteomes" id="UP000266723">
    <property type="component" value="Unassembled WGS sequence"/>
</dbReference>
<dbReference type="InterPro" id="IPR013083">
    <property type="entry name" value="Znf_RING/FYVE/PHD"/>
</dbReference>
<keyword evidence="2" id="KW-0677">Repeat</keyword>
<feature type="domain" description="Zinc finger PHD-type" evidence="5">
    <location>
        <begin position="123"/>
        <end position="183"/>
    </location>
</feature>
<evidence type="ECO:0000313" key="7">
    <source>
        <dbReference type="Proteomes" id="UP000266723"/>
    </source>
</evidence>
<gene>
    <name evidence="6" type="ORF">DY000_02003825</name>
</gene>
<dbReference type="PANTHER" id="PTHR32410:SF153">
    <property type="entry name" value="CHP-RICH ZINC FINGER PROTEIN-LIKE-RELATED"/>
    <property type="match status" value="1"/>
</dbReference>
<dbReference type="PANTHER" id="PTHR32410">
    <property type="entry name" value="CYSTEINE/HISTIDINE-RICH C1 DOMAIN FAMILY PROTEIN"/>
    <property type="match status" value="1"/>
</dbReference>
<protein>
    <recommendedName>
        <fullName evidence="5">Zinc finger PHD-type domain-containing protein</fullName>
    </recommendedName>
</protein>